<keyword evidence="3" id="KW-1185">Reference proteome</keyword>
<evidence type="ECO:0000313" key="2">
    <source>
        <dbReference type="EMBL" id="BAT11251.1"/>
    </source>
</evidence>
<reference evidence="3" key="1">
    <citation type="journal article" date="2005" name="Nature">
        <title>The map-based sequence of the rice genome.</title>
        <authorList>
            <consortium name="International rice genome sequencing project (IRGSP)"/>
            <person name="Matsumoto T."/>
            <person name="Wu J."/>
            <person name="Kanamori H."/>
            <person name="Katayose Y."/>
            <person name="Fujisawa M."/>
            <person name="Namiki N."/>
            <person name="Mizuno H."/>
            <person name="Yamamoto K."/>
            <person name="Antonio B.A."/>
            <person name="Baba T."/>
            <person name="Sakata K."/>
            <person name="Nagamura Y."/>
            <person name="Aoki H."/>
            <person name="Arikawa K."/>
            <person name="Arita K."/>
            <person name="Bito T."/>
            <person name="Chiden Y."/>
            <person name="Fujitsuka N."/>
            <person name="Fukunaka R."/>
            <person name="Hamada M."/>
            <person name="Harada C."/>
            <person name="Hayashi A."/>
            <person name="Hijishita S."/>
            <person name="Honda M."/>
            <person name="Hosokawa S."/>
            <person name="Ichikawa Y."/>
            <person name="Idonuma A."/>
            <person name="Iijima M."/>
            <person name="Ikeda M."/>
            <person name="Ikeno M."/>
            <person name="Ito K."/>
            <person name="Ito S."/>
            <person name="Ito T."/>
            <person name="Ito Y."/>
            <person name="Ito Y."/>
            <person name="Iwabuchi A."/>
            <person name="Kamiya K."/>
            <person name="Karasawa W."/>
            <person name="Kurita K."/>
            <person name="Katagiri S."/>
            <person name="Kikuta A."/>
            <person name="Kobayashi H."/>
            <person name="Kobayashi N."/>
            <person name="Machita K."/>
            <person name="Maehara T."/>
            <person name="Masukawa M."/>
            <person name="Mizubayashi T."/>
            <person name="Mukai Y."/>
            <person name="Nagasaki H."/>
            <person name="Nagata Y."/>
            <person name="Naito S."/>
            <person name="Nakashima M."/>
            <person name="Nakama Y."/>
            <person name="Nakamichi Y."/>
            <person name="Nakamura M."/>
            <person name="Meguro A."/>
            <person name="Negishi M."/>
            <person name="Ohta I."/>
            <person name="Ohta T."/>
            <person name="Okamoto M."/>
            <person name="Ono N."/>
            <person name="Saji S."/>
            <person name="Sakaguchi M."/>
            <person name="Sakai K."/>
            <person name="Shibata M."/>
            <person name="Shimokawa T."/>
            <person name="Song J."/>
            <person name="Takazaki Y."/>
            <person name="Terasawa K."/>
            <person name="Tsugane M."/>
            <person name="Tsuji K."/>
            <person name="Ueda S."/>
            <person name="Waki K."/>
            <person name="Yamagata H."/>
            <person name="Yamamoto M."/>
            <person name="Yamamoto S."/>
            <person name="Yamane H."/>
            <person name="Yoshiki S."/>
            <person name="Yoshihara R."/>
            <person name="Yukawa K."/>
            <person name="Zhong H."/>
            <person name="Yano M."/>
            <person name="Yuan Q."/>
            <person name="Ouyang S."/>
            <person name="Liu J."/>
            <person name="Jones K.M."/>
            <person name="Gansberger K."/>
            <person name="Moffat K."/>
            <person name="Hill J."/>
            <person name="Bera J."/>
            <person name="Fadrosh D."/>
            <person name="Jin S."/>
            <person name="Johri S."/>
            <person name="Kim M."/>
            <person name="Overton L."/>
            <person name="Reardon M."/>
            <person name="Tsitrin T."/>
            <person name="Vuong H."/>
            <person name="Weaver B."/>
            <person name="Ciecko A."/>
            <person name="Tallon L."/>
            <person name="Jackson J."/>
            <person name="Pai G."/>
            <person name="Aken S.V."/>
            <person name="Utterback T."/>
            <person name="Reidmuller S."/>
            <person name="Feldblyum T."/>
            <person name="Hsiao J."/>
            <person name="Zismann V."/>
            <person name="Iobst S."/>
            <person name="de Vazeille A.R."/>
            <person name="Buell C.R."/>
            <person name="Ying K."/>
            <person name="Li Y."/>
            <person name="Lu T."/>
            <person name="Huang Y."/>
            <person name="Zhao Q."/>
            <person name="Feng Q."/>
            <person name="Zhang L."/>
            <person name="Zhu J."/>
            <person name="Weng Q."/>
            <person name="Mu J."/>
            <person name="Lu Y."/>
            <person name="Fan D."/>
            <person name="Liu Y."/>
            <person name="Guan J."/>
            <person name="Zhang Y."/>
            <person name="Yu S."/>
            <person name="Liu X."/>
            <person name="Zhang Y."/>
            <person name="Hong G."/>
            <person name="Han B."/>
            <person name="Choisne N."/>
            <person name="Demange N."/>
            <person name="Orjeda G."/>
            <person name="Samain S."/>
            <person name="Cattolico L."/>
            <person name="Pelletier E."/>
            <person name="Couloux A."/>
            <person name="Segurens B."/>
            <person name="Wincker P."/>
            <person name="D'Hont A."/>
            <person name="Scarpelli C."/>
            <person name="Weissenbach J."/>
            <person name="Salanoubat M."/>
            <person name="Quetier F."/>
            <person name="Yu Y."/>
            <person name="Kim H.R."/>
            <person name="Rambo T."/>
            <person name="Currie J."/>
            <person name="Collura K."/>
            <person name="Luo M."/>
            <person name="Yang T."/>
            <person name="Ammiraju J.S.S."/>
            <person name="Engler F."/>
            <person name="Soderlund C."/>
            <person name="Wing R.A."/>
            <person name="Palmer L.E."/>
            <person name="de la Bastide M."/>
            <person name="Spiegel L."/>
            <person name="Nascimento L."/>
            <person name="Zutavern T."/>
            <person name="O'Shaughnessy A."/>
            <person name="Dike S."/>
            <person name="Dedhia N."/>
            <person name="Preston R."/>
            <person name="Balija V."/>
            <person name="McCombie W.R."/>
            <person name="Chow T."/>
            <person name="Chen H."/>
            <person name="Chung M."/>
            <person name="Chen C."/>
            <person name="Shaw J."/>
            <person name="Wu H."/>
            <person name="Hsiao K."/>
            <person name="Chao Y."/>
            <person name="Chu M."/>
            <person name="Cheng C."/>
            <person name="Hour A."/>
            <person name="Lee P."/>
            <person name="Lin S."/>
            <person name="Lin Y."/>
            <person name="Liou J."/>
            <person name="Liu S."/>
            <person name="Hsing Y."/>
            <person name="Raghuvanshi S."/>
            <person name="Mohanty A."/>
            <person name="Bharti A.K."/>
            <person name="Gaur A."/>
            <person name="Gupta V."/>
            <person name="Kumar D."/>
            <person name="Ravi V."/>
            <person name="Vij S."/>
            <person name="Kapur A."/>
            <person name="Khurana P."/>
            <person name="Khurana P."/>
            <person name="Khurana J.P."/>
            <person name="Tyagi A.K."/>
            <person name="Gaikwad K."/>
            <person name="Singh A."/>
            <person name="Dalal V."/>
            <person name="Srivastava S."/>
            <person name="Dixit A."/>
            <person name="Pal A.K."/>
            <person name="Ghazi I.A."/>
            <person name="Yadav M."/>
            <person name="Pandit A."/>
            <person name="Bhargava A."/>
            <person name="Sureshbabu K."/>
            <person name="Batra K."/>
            <person name="Sharma T.R."/>
            <person name="Mohapatra T."/>
            <person name="Singh N.K."/>
            <person name="Messing J."/>
            <person name="Nelson A.B."/>
            <person name="Fuks G."/>
            <person name="Kavchok S."/>
            <person name="Keizer G."/>
            <person name="Linton E."/>
            <person name="Llaca V."/>
            <person name="Song R."/>
            <person name="Tanyolac B."/>
            <person name="Young S."/>
            <person name="Ho-Il K."/>
            <person name="Hahn J.H."/>
            <person name="Sangsakoo G."/>
            <person name="Vanavichit A."/>
            <person name="de Mattos Luiz.A.T."/>
            <person name="Zimmer P.D."/>
            <person name="Malone G."/>
            <person name="Dellagostin O."/>
            <person name="de Oliveira A.C."/>
            <person name="Bevan M."/>
            <person name="Bancroft I."/>
            <person name="Minx P."/>
            <person name="Cordum H."/>
            <person name="Wilson R."/>
            <person name="Cheng Z."/>
            <person name="Jin W."/>
            <person name="Jiang J."/>
            <person name="Leong S.A."/>
            <person name="Iwama H."/>
            <person name="Gojobori T."/>
            <person name="Itoh T."/>
            <person name="Niimura Y."/>
            <person name="Fujii Y."/>
            <person name="Habara T."/>
            <person name="Sakai H."/>
            <person name="Sato Y."/>
            <person name="Wilson G."/>
            <person name="Kumar K."/>
            <person name="McCouch S."/>
            <person name="Juretic N."/>
            <person name="Hoen D."/>
            <person name="Wright S."/>
            <person name="Bruskiewich R."/>
            <person name="Bureau T."/>
            <person name="Miyao A."/>
            <person name="Hirochika H."/>
            <person name="Nishikawa T."/>
            <person name="Kadowaki K."/>
            <person name="Sugiura M."/>
            <person name="Burr B."/>
            <person name="Sasaki T."/>
        </authorList>
    </citation>
    <scope>NUCLEOTIDE SEQUENCE [LARGE SCALE GENOMIC DNA]</scope>
    <source>
        <strain evidence="3">cv. Nipponbare</strain>
    </source>
</reference>
<name>A0A0P0XVK7_ORYSJ</name>
<feature type="non-terminal residue" evidence="2">
    <location>
        <position position="1"/>
    </location>
</feature>
<feature type="compositionally biased region" description="Low complexity" evidence="1">
    <location>
        <begin position="183"/>
        <end position="201"/>
    </location>
</feature>
<dbReference type="EMBL" id="AP014966">
    <property type="protein sequence ID" value="BAT11251.1"/>
    <property type="molecule type" value="Genomic_DNA"/>
</dbReference>
<dbReference type="AlphaFoldDB" id="A0A0P0XVK7"/>
<evidence type="ECO:0000313" key="3">
    <source>
        <dbReference type="Proteomes" id="UP000059680"/>
    </source>
</evidence>
<reference evidence="2 3" key="3">
    <citation type="journal article" date="2013" name="Rice">
        <title>Improvement of the Oryza sativa Nipponbare reference genome using next generation sequence and optical map data.</title>
        <authorList>
            <person name="Kawahara Y."/>
            <person name="de la Bastide M."/>
            <person name="Hamilton J.P."/>
            <person name="Kanamori H."/>
            <person name="McCombie W.R."/>
            <person name="Ouyang S."/>
            <person name="Schwartz D.C."/>
            <person name="Tanaka T."/>
            <person name="Wu J."/>
            <person name="Zhou S."/>
            <person name="Childs K.L."/>
            <person name="Davidson R.M."/>
            <person name="Lin H."/>
            <person name="Quesada-Ocampo L."/>
            <person name="Vaillancourt B."/>
            <person name="Sakai H."/>
            <person name="Lee S.S."/>
            <person name="Kim J."/>
            <person name="Numa H."/>
            <person name="Itoh T."/>
            <person name="Buell C.R."/>
            <person name="Matsumoto T."/>
        </authorList>
    </citation>
    <scope>NUCLEOTIDE SEQUENCE [LARGE SCALE GENOMIC DNA]</scope>
    <source>
        <strain evidence="3">cv. Nipponbare</strain>
    </source>
</reference>
<evidence type="ECO:0000256" key="1">
    <source>
        <dbReference type="SAM" id="MobiDB-lite"/>
    </source>
</evidence>
<protein>
    <submittedName>
        <fullName evidence="2">Os10g0470801 protein</fullName>
    </submittedName>
</protein>
<sequence length="310" mass="31850">MPTIPSRNTSKSSSPIIPIRSSRVSMPISITNRTSTISSSTITGITTTTLLRLTIPASVTSAIIAPRIGVRPIVTLVTPTAASHGTATTAGARVGLPGQGALHLHHLPAQVMEGLVQHAVNGVLRVEGDEPEPPRPLRVLVVHDDDVGDDPVGLEVLPELVLRQVGGQPADEDLLRPRTAGVTTAATTTTTGASPTTAPTGGVPPPRARVRRLRGLLLLPRERPLHINRAAVEGVGVDEGGVDGGRVGEDDEAEAAGAAGELVAHDGGLGDVAVGGEVVAELLLGGLPRDAADEQLPLIRLHLLPPPLLS</sequence>
<reference evidence="2 3" key="2">
    <citation type="journal article" date="2013" name="Plant Cell Physiol.">
        <title>Rice Annotation Project Database (RAP-DB): an integrative and interactive database for rice genomics.</title>
        <authorList>
            <person name="Sakai H."/>
            <person name="Lee S.S."/>
            <person name="Tanaka T."/>
            <person name="Numa H."/>
            <person name="Kim J."/>
            <person name="Kawahara Y."/>
            <person name="Wakimoto H."/>
            <person name="Yang C.C."/>
            <person name="Iwamoto M."/>
            <person name="Abe T."/>
            <person name="Yamada Y."/>
            <person name="Muto A."/>
            <person name="Inokuchi H."/>
            <person name="Ikemura T."/>
            <person name="Matsumoto T."/>
            <person name="Sasaki T."/>
            <person name="Itoh T."/>
        </authorList>
    </citation>
    <scope>NUCLEOTIDE SEQUENCE [LARGE SCALE GENOMIC DNA]</scope>
    <source>
        <strain evidence="3">cv. Nipponbare</strain>
    </source>
</reference>
<proteinExistence type="predicted"/>
<dbReference type="eggNOG" id="ENOG502R6QH">
    <property type="taxonomic scope" value="Eukaryota"/>
</dbReference>
<dbReference type="FunCoup" id="A0A0P0XVK7">
    <property type="interactions" value="76"/>
</dbReference>
<accession>A0A0P0XVK7</accession>
<dbReference type="PaxDb" id="39947-A0A0P0XVK7"/>
<dbReference type="InParanoid" id="A0A0P0XVK7"/>
<feature type="region of interest" description="Disordered" evidence="1">
    <location>
        <begin position="183"/>
        <end position="206"/>
    </location>
</feature>
<organism evidence="2 3">
    <name type="scientific">Oryza sativa subsp. japonica</name>
    <name type="common">Rice</name>
    <dbReference type="NCBI Taxonomy" id="39947"/>
    <lineage>
        <taxon>Eukaryota</taxon>
        <taxon>Viridiplantae</taxon>
        <taxon>Streptophyta</taxon>
        <taxon>Embryophyta</taxon>
        <taxon>Tracheophyta</taxon>
        <taxon>Spermatophyta</taxon>
        <taxon>Magnoliopsida</taxon>
        <taxon>Liliopsida</taxon>
        <taxon>Poales</taxon>
        <taxon>Poaceae</taxon>
        <taxon>BOP clade</taxon>
        <taxon>Oryzoideae</taxon>
        <taxon>Oryzeae</taxon>
        <taxon>Oryzinae</taxon>
        <taxon>Oryza</taxon>
        <taxon>Oryza sativa</taxon>
    </lineage>
</organism>
<gene>
    <name evidence="2" type="ordered locus">Os10g0470801</name>
    <name evidence="2" type="ORF">OSNPB_100470801</name>
</gene>
<dbReference type="Proteomes" id="UP000059680">
    <property type="component" value="Chromosome 10"/>
</dbReference>